<accession>A0A6M3JXK0</accession>
<organism evidence="2">
    <name type="scientific">viral metagenome</name>
    <dbReference type="NCBI Taxonomy" id="1070528"/>
    <lineage>
        <taxon>unclassified sequences</taxon>
        <taxon>metagenomes</taxon>
        <taxon>organismal metagenomes</taxon>
    </lineage>
</organism>
<sequence length="83" mass="9689">MTAIQDRLAEVRESYERLKEELAIKKHDLNKVKEELSDMKIKDLSGAEKKLIEVENDIGDVEVKITRLLEKAEELLTSYKEEE</sequence>
<gene>
    <name evidence="2" type="ORF">MM415A02260_0008</name>
    <name evidence="3" type="ORF">MM415B04205_0009</name>
</gene>
<proteinExistence type="predicted"/>
<dbReference type="AlphaFoldDB" id="A0A6M3JXK0"/>
<dbReference type="EMBL" id="MT142050">
    <property type="protein sequence ID" value="QJA73752.1"/>
    <property type="molecule type" value="Genomic_DNA"/>
</dbReference>
<dbReference type="EMBL" id="MT143154">
    <property type="protein sequence ID" value="QJA93510.1"/>
    <property type="molecule type" value="Genomic_DNA"/>
</dbReference>
<keyword evidence="1" id="KW-0175">Coiled coil</keyword>
<reference evidence="2" key="1">
    <citation type="submission" date="2020-03" db="EMBL/GenBank/DDBJ databases">
        <title>The deep terrestrial virosphere.</title>
        <authorList>
            <person name="Holmfeldt K."/>
            <person name="Nilsson E."/>
            <person name="Simone D."/>
            <person name="Lopez-Fernandez M."/>
            <person name="Wu X."/>
            <person name="de Brujin I."/>
            <person name="Lundin D."/>
            <person name="Andersson A."/>
            <person name="Bertilsson S."/>
            <person name="Dopson M."/>
        </authorList>
    </citation>
    <scope>NUCLEOTIDE SEQUENCE</scope>
    <source>
        <strain evidence="2">MM415A02260</strain>
        <strain evidence="3">MM415B04205</strain>
    </source>
</reference>
<protein>
    <submittedName>
        <fullName evidence="2">Uncharacterized protein</fullName>
    </submittedName>
</protein>
<name>A0A6M3JXK0_9ZZZZ</name>
<evidence type="ECO:0000256" key="1">
    <source>
        <dbReference type="SAM" id="Coils"/>
    </source>
</evidence>
<evidence type="ECO:0000313" key="3">
    <source>
        <dbReference type="EMBL" id="QJA93510.1"/>
    </source>
</evidence>
<evidence type="ECO:0000313" key="2">
    <source>
        <dbReference type="EMBL" id="QJA73752.1"/>
    </source>
</evidence>
<feature type="coiled-coil region" evidence="1">
    <location>
        <begin position="1"/>
        <end position="82"/>
    </location>
</feature>